<dbReference type="PANTHER" id="PTHR45772">
    <property type="entry name" value="CONSERVED COMPONENT OF ABC TRANSPORTER FOR NATURAL AMINO ACIDS-RELATED"/>
    <property type="match status" value="1"/>
</dbReference>
<accession>A0A4D7B5M6</accession>
<dbReference type="Proteomes" id="UP000298781">
    <property type="component" value="Chromosome"/>
</dbReference>
<dbReference type="PANTHER" id="PTHR45772:SF9">
    <property type="entry name" value="CONSERVED COMPONENT OF ABC TRANSPORTER FOR NATURAL AMINO ACIDS"/>
    <property type="match status" value="1"/>
</dbReference>
<organism evidence="5 6">
    <name type="scientific">Phreatobacter stygius</name>
    <dbReference type="NCBI Taxonomy" id="1940610"/>
    <lineage>
        <taxon>Bacteria</taxon>
        <taxon>Pseudomonadati</taxon>
        <taxon>Pseudomonadota</taxon>
        <taxon>Alphaproteobacteria</taxon>
        <taxon>Hyphomicrobiales</taxon>
        <taxon>Phreatobacteraceae</taxon>
        <taxon>Phreatobacter</taxon>
    </lineage>
</organism>
<keyword evidence="1" id="KW-0813">Transport</keyword>
<dbReference type="CDD" id="cd03219">
    <property type="entry name" value="ABC_Mj1267_LivG_branched"/>
    <property type="match status" value="1"/>
</dbReference>
<dbReference type="GO" id="GO:0016887">
    <property type="term" value="F:ATP hydrolysis activity"/>
    <property type="evidence" value="ECO:0007669"/>
    <property type="project" value="InterPro"/>
</dbReference>
<dbReference type="GO" id="GO:0005524">
    <property type="term" value="F:ATP binding"/>
    <property type="evidence" value="ECO:0007669"/>
    <property type="project" value="UniProtKB-KW"/>
</dbReference>
<dbReference type="SMART" id="SM00382">
    <property type="entry name" value="AAA"/>
    <property type="match status" value="1"/>
</dbReference>
<dbReference type="InterPro" id="IPR051120">
    <property type="entry name" value="ABC_AA/LPS_Transport"/>
</dbReference>
<dbReference type="EMBL" id="CP039690">
    <property type="protein sequence ID" value="QCI63307.1"/>
    <property type="molecule type" value="Genomic_DNA"/>
</dbReference>
<dbReference type="InterPro" id="IPR003593">
    <property type="entry name" value="AAA+_ATPase"/>
</dbReference>
<evidence type="ECO:0000313" key="5">
    <source>
        <dbReference type="EMBL" id="QCI63307.1"/>
    </source>
</evidence>
<dbReference type="AlphaFoldDB" id="A0A4D7B5M6"/>
<reference evidence="5 6" key="1">
    <citation type="submission" date="2019-04" db="EMBL/GenBank/DDBJ databases">
        <title>Phreatobacter aquaticus sp. nov.</title>
        <authorList>
            <person name="Choi A."/>
        </authorList>
    </citation>
    <scope>NUCLEOTIDE SEQUENCE [LARGE SCALE GENOMIC DNA]</scope>
    <source>
        <strain evidence="5 6">KCTC 52518</strain>
    </source>
</reference>
<evidence type="ECO:0000313" key="6">
    <source>
        <dbReference type="Proteomes" id="UP000298781"/>
    </source>
</evidence>
<sequence length="258" mass="27624">MTAVDIDTNAMLQLRRISKGFFGLSVLRDVTLDIGKGGITGLIGPNGAGKSTLFNIVSGFLTPDQGDVLYHGASIARASVAERSREGLVRTFQTPQVFAHLSVRDNLIAGCHKLGTSGFLANLFGLPSSRAERRRMAALADATLARFGLGDIAQIRAGDLPVGQQRLIELARAAVGEPDILCLDEPSSGLNAEETEQLRQMLVRLNREGMTIFLVSHDMDLMGVSSDVNVLCFGEIIARGDFAAIQADPRVREAYLGA</sequence>
<proteinExistence type="predicted"/>
<dbReference type="OrthoDB" id="9806149at2"/>
<feature type="domain" description="ABC transporter" evidence="4">
    <location>
        <begin position="12"/>
        <end position="258"/>
    </location>
</feature>
<dbReference type="PROSITE" id="PS50893">
    <property type="entry name" value="ABC_TRANSPORTER_2"/>
    <property type="match status" value="1"/>
</dbReference>
<dbReference type="InterPro" id="IPR003439">
    <property type="entry name" value="ABC_transporter-like_ATP-bd"/>
</dbReference>
<dbReference type="Pfam" id="PF00005">
    <property type="entry name" value="ABC_tran"/>
    <property type="match status" value="1"/>
</dbReference>
<gene>
    <name evidence="5" type="ORF">E8M01_03095</name>
</gene>
<evidence type="ECO:0000256" key="3">
    <source>
        <dbReference type="ARBA" id="ARBA00022840"/>
    </source>
</evidence>
<dbReference type="InterPro" id="IPR027417">
    <property type="entry name" value="P-loop_NTPase"/>
</dbReference>
<dbReference type="InterPro" id="IPR032823">
    <property type="entry name" value="BCA_ABC_TP_C"/>
</dbReference>
<dbReference type="SUPFAM" id="SSF52540">
    <property type="entry name" value="P-loop containing nucleoside triphosphate hydrolases"/>
    <property type="match status" value="1"/>
</dbReference>
<keyword evidence="3 5" id="KW-0067">ATP-binding</keyword>
<evidence type="ECO:0000259" key="4">
    <source>
        <dbReference type="PROSITE" id="PS50893"/>
    </source>
</evidence>
<keyword evidence="6" id="KW-1185">Reference proteome</keyword>
<dbReference type="Pfam" id="PF12399">
    <property type="entry name" value="BCA_ABC_TP_C"/>
    <property type="match status" value="1"/>
</dbReference>
<dbReference type="RefSeq" id="WP_136958766.1">
    <property type="nucleotide sequence ID" value="NZ_CP039690.1"/>
</dbReference>
<evidence type="ECO:0000256" key="1">
    <source>
        <dbReference type="ARBA" id="ARBA00022448"/>
    </source>
</evidence>
<keyword evidence="2" id="KW-0547">Nucleotide-binding</keyword>
<dbReference type="Gene3D" id="3.40.50.300">
    <property type="entry name" value="P-loop containing nucleotide triphosphate hydrolases"/>
    <property type="match status" value="1"/>
</dbReference>
<dbReference type="GO" id="GO:0005886">
    <property type="term" value="C:plasma membrane"/>
    <property type="evidence" value="ECO:0007669"/>
    <property type="project" value="TreeGrafter"/>
</dbReference>
<dbReference type="KEGG" id="pstg:E8M01_03095"/>
<name>A0A4D7B5M6_9HYPH</name>
<protein>
    <submittedName>
        <fullName evidence="5">ABC transporter ATP-binding protein</fullName>
    </submittedName>
</protein>
<evidence type="ECO:0000256" key="2">
    <source>
        <dbReference type="ARBA" id="ARBA00022741"/>
    </source>
</evidence>